<dbReference type="HOGENOM" id="CLU_3288180_0_0_11"/>
<protein>
    <submittedName>
        <fullName evidence="1">Uncharacterized protein</fullName>
    </submittedName>
</protein>
<gene>
    <name evidence="1" type="ORF">CORMATOL_01895</name>
</gene>
<organism evidence="1 2">
    <name type="scientific">Corynebacterium matruchotii ATCC 33806</name>
    <dbReference type="NCBI Taxonomy" id="566549"/>
    <lineage>
        <taxon>Bacteria</taxon>
        <taxon>Bacillati</taxon>
        <taxon>Actinomycetota</taxon>
        <taxon>Actinomycetes</taxon>
        <taxon>Mycobacteriales</taxon>
        <taxon>Corynebacteriaceae</taxon>
        <taxon>Corynebacterium</taxon>
    </lineage>
</organism>
<name>C0E4H0_9CORY</name>
<evidence type="ECO:0000313" key="2">
    <source>
        <dbReference type="Proteomes" id="UP000006247"/>
    </source>
</evidence>
<dbReference type="AlphaFoldDB" id="C0E4H0"/>
<accession>C0E4H0</accession>
<dbReference type="Proteomes" id="UP000006247">
    <property type="component" value="Unassembled WGS sequence"/>
</dbReference>
<reference evidence="1 2" key="1">
    <citation type="submission" date="2009-01" db="EMBL/GenBank/DDBJ databases">
        <authorList>
            <person name="Fulton L."/>
            <person name="Clifton S."/>
            <person name="Chinwalla A.T."/>
            <person name="Mitreva M."/>
            <person name="Sodergren E."/>
            <person name="Weinstock G."/>
            <person name="Clifton S."/>
            <person name="Dooling D.J."/>
            <person name="Fulton B."/>
            <person name="Minx P."/>
            <person name="Pepin K.H."/>
            <person name="Johnson M."/>
            <person name="Bhonagiri V."/>
            <person name="Nash W.E."/>
            <person name="Mardis E.R."/>
            <person name="Wilson R.K."/>
        </authorList>
    </citation>
    <scope>NUCLEOTIDE SEQUENCE [LARGE SCALE GENOMIC DNA]</scope>
    <source>
        <strain evidence="1 2">ATCC 33806</strain>
    </source>
</reference>
<sequence length="40" mass="4481">MPILARPIHILPLSDLPHWLGGWRMFGVAGPVARRFAALF</sequence>
<comment type="caution">
    <text evidence="1">The sequence shown here is derived from an EMBL/GenBank/DDBJ whole genome shotgun (WGS) entry which is preliminary data.</text>
</comment>
<dbReference type="EMBL" id="ACEB01000025">
    <property type="protein sequence ID" value="EEG26575.1"/>
    <property type="molecule type" value="Genomic_DNA"/>
</dbReference>
<proteinExistence type="predicted"/>
<evidence type="ECO:0000313" key="1">
    <source>
        <dbReference type="EMBL" id="EEG26575.1"/>
    </source>
</evidence>